<dbReference type="Proteomes" id="UP000295244">
    <property type="component" value="Unassembled WGS sequence"/>
</dbReference>
<dbReference type="Gene3D" id="3.10.20.520">
    <property type="entry name" value="Phenylacetic acid degradation B"/>
    <property type="match status" value="1"/>
</dbReference>
<comment type="caution">
    <text evidence="1">The sequence shown here is derived from an EMBL/GenBank/DDBJ whole genome shotgun (WGS) entry which is preliminary data.</text>
</comment>
<proteinExistence type="predicted"/>
<evidence type="ECO:0000313" key="2">
    <source>
        <dbReference type="Proteomes" id="UP000295244"/>
    </source>
</evidence>
<dbReference type="RefSeq" id="WP_132692706.1">
    <property type="nucleotide sequence ID" value="NZ_SKBU01000031.1"/>
</dbReference>
<dbReference type="AlphaFoldDB" id="A0A4R1BCV9"/>
<keyword evidence="2" id="KW-1185">Reference proteome</keyword>
<organism evidence="1 2">
    <name type="scientific">Rubrobacter taiwanensis</name>
    <dbReference type="NCBI Taxonomy" id="185139"/>
    <lineage>
        <taxon>Bacteria</taxon>
        <taxon>Bacillati</taxon>
        <taxon>Actinomycetota</taxon>
        <taxon>Rubrobacteria</taxon>
        <taxon>Rubrobacterales</taxon>
        <taxon>Rubrobacteraceae</taxon>
        <taxon>Rubrobacter</taxon>
    </lineage>
</organism>
<sequence>MERYLVFARDRYDEPLEHRGEVEAPDEEAAAKAALERYGKDWLELSLVPVGKIYWAGREEEVEVEA</sequence>
<dbReference type="EMBL" id="SKBU01000031">
    <property type="protein sequence ID" value="TCJ14854.1"/>
    <property type="molecule type" value="Genomic_DNA"/>
</dbReference>
<evidence type="ECO:0000313" key="1">
    <source>
        <dbReference type="EMBL" id="TCJ14854.1"/>
    </source>
</evidence>
<protein>
    <submittedName>
        <fullName evidence="1">Uncharacterized protein</fullName>
    </submittedName>
</protein>
<gene>
    <name evidence="1" type="ORF">E0L93_14050</name>
</gene>
<name>A0A4R1BCV9_9ACTN</name>
<dbReference type="InterPro" id="IPR038693">
    <property type="entry name" value="PaaB_sf"/>
</dbReference>
<dbReference type="OrthoDB" id="1551234at2"/>
<accession>A0A4R1BCV9</accession>
<reference evidence="1 2" key="1">
    <citation type="submission" date="2019-03" db="EMBL/GenBank/DDBJ databases">
        <title>Whole genome sequence of a novel Rubrobacter taiwanensis strain, isolated from Yellowstone National Park.</title>
        <authorList>
            <person name="Freed S."/>
            <person name="Ramaley R.F."/>
            <person name="Kyndt J.A."/>
        </authorList>
    </citation>
    <scope>NUCLEOTIDE SEQUENCE [LARGE SCALE GENOMIC DNA]</scope>
    <source>
        <strain evidence="1 2">Yellowstone</strain>
    </source>
</reference>